<feature type="compositionally biased region" description="Polar residues" evidence="1">
    <location>
        <begin position="139"/>
        <end position="161"/>
    </location>
</feature>
<dbReference type="EMBL" id="CP003620">
    <property type="protein sequence ID" value="AFZ14555.1"/>
    <property type="molecule type" value="Genomic_DNA"/>
</dbReference>
<dbReference type="RefSeq" id="WP_015204656.1">
    <property type="nucleotide sequence ID" value="NC_019753.1"/>
</dbReference>
<organism evidence="3 4">
    <name type="scientific">Crinalium epipsammum PCC 9333</name>
    <dbReference type="NCBI Taxonomy" id="1173022"/>
    <lineage>
        <taxon>Bacteria</taxon>
        <taxon>Bacillati</taxon>
        <taxon>Cyanobacteriota</taxon>
        <taxon>Cyanophyceae</taxon>
        <taxon>Gomontiellales</taxon>
        <taxon>Gomontiellaceae</taxon>
        <taxon>Crinalium</taxon>
    </lineage>
</organism>
<dbReference type="Proteomes" id="UP000010472">
    <property type="component" value="Chromosome"/>
</dbReference>
<feature type="region of interest" description="Disordered" evidence="1">
    <location>
        <begin position="71"/>
        <end position="90"/>
    </location>
</feature>
<feature type="region of interest" description="Disordered" evidence="1">
    <location>
        <begin position="119"/>
        <end position="161"/>
    </location>
</feature>
<sequence>MKSKVACLIASLTLAYGLVACSSNTDKQNEIAATTTATKVDDMIECQYLYFPTKDCKQSTSSSPIALSKNTYKPELSNSSSSSPSSTPDLVATILSNTRNPLSPPNQLSINLANQPKNSVNLTSLSRGSSNSSQLANFPPNSNLATPNTETQLPATNNQLETSPYNLGYTNNNQPTFPTVNNNPTIDFSQPTVVTEVNTNELQSPASRNNNLAEASIAQVQELPPPRNLQLPSEQLNAQLTTNELQKSVTYVTPQQLSNNQINSGLNTNRLPVPTSTSNYPPNSQPIPPSISNNDSQPSLAINNVDAPVNPPSPQLDTNQLQPELNLSVNQVDSGLNINQVQGQVVGKETALQSYNNF</sequence>
<feature type="chain" id="PRO_5003937817" evidence="2">
    <location>
        <begin position="21"/>
        <end position="358"/>
    </location>
</feature>
<accession>K9W550</accession>
<feature type="compositionally biased region" description="Polar residues" evidence="1">
    <location>
        <begin position="256"/>
        <end position="277"/>
    </location>
</feature>
<feature type="compositionally biased region" description="Low complexity" evidence="1">
    <location>
        <begin position="121"/>
        <end position="137"/>
    </location>
</feature>
<dbReference type="AlphaFoldDB" id="K9W550"/>
<dbReference type="PROSITE" id="PS51257">
    <property type="entry name" value="PROKAR_LIPOPROTEIN"/>
    <property type="match status" value="1"/>
</dbReference>
<reference evidence="3 4" key="1">
    <citation type="submission" date="2012-06" db="EMBL/GenBank/DDBJ databases">
        <title>Finished chromosome of genome of Crinalium epipsammum PCC 9333.</title>
        <authorList>
            <consortium name="US DOE Joint Genome Institute"/>
            <person name="Gugger M."/>
            <person name="Coursin T."/>
            <person name="Rippka R."/>
            <person name="Tandeau De Marsac N."/>
            <person name="Huntemann M."/>
            <person name="Wei C.-L."/>
            <person name="Han J."/>
            <person name="Detter J.C."/>
            <person name="Han C."/>
            <person name="Tapia R."/>
            <person name="Davenport K."/>
            <person name="Daligault H."/>
            <person name="Erkkila T."/>
            <person name="Gu W."/>
            <person name="Munk A.C.C."/>
            <person name="Teshima H."/>
            <person name="Xu Y."/>
            <person name="Chain P."/>
            <person name="Chen A."/>
            <person name="Krypides N."/>
            <person name="Mavromatis K."/>
            <person name="Markowitz V."/>
            <person name="Szeto E."/>
            <person name="Ivanova N."/>
            <person name="Mikhailova N."/>
            <person name="Ovchinnikova G."/>
            <person name="Pagani I."/>
            <person name="Pati A."/>
            <person name="Goodwin L."/>
            <person name="Peters L."/>
            <person name="Pitluck S."/>
            <person name="Woyke T."/>
            <person name="Kerfeld C."/>
        </authorList>
    </citation>
    <scope>NUCLEOTIDE SEQUENCE [LARGE SCALE GENOMIC DNA]</scope>
    <source>
        <strain evidence="3 4">PCC 9333</strain>
    </source>
</reference>
<keyword evidence="2" id="KW-0732">Signal</keyword>
<evidence type="ECO:0000313" key="4">
    <source>
        <dbReference type="Proteomes" id="UP000010472"/>
    </source>
</evidence>
<feature type="region of interest" description="Disordered" evidence="1">
    <location>
        <begin position="256"/>
        <end position="320"/>
    </location>
</feature>
<protein>
    <submittedName>
        <fullName evidence="3">Uncharacterized protein</fullName>
    </submittedName>
</protein>
<feature type="compositionally biased region" description="Low complexity" evidence="1">
    <location>
        <begin position="77"/>
        <end position="86"/>
    </location>
</feature>
<dbReference type="KEGG" id="cep:Cri9333_3743"/>
<name>K9W550_9CYAN</name>
<evidence type="ECO:0000256" key="1">
    <source>
        <dbReference type="SAM" id="MobiDB-lite"/>
    </source>
</evidence>
<dbReference type="HOGENOM" id="CLU_773205_0_0_3"/>
<keyword evidence="4" id="KW-1185">Reference proteome</keyword>
<feature type="signal peptide" evidence="2">
    <location>
        <begin position="1"/>
        <end position="20"/>
    </location>
</feature>
<evidence type="ECO:0000313" key="3">
    <source>
        <dbReference type="EMBL" id="AFZ14555.1"/>
    </source>
</evidence>
<gene>
    <name evidence="3" type="ORF">Cri9333_3743</name>
</gene>
<evidence type="ECO:0000256" key="2">
    <source>
        <dbReference type="SAM" id="SignalP"/>
    </source>
</evidence>
<feature type="compositionally biased region" description="Low complexity" evidence="1">
    <location>
        <begin position="290"/>
        <end position="299"/>
    </location>
</feature>
<proteinExistence type="predicted"/>